<dbReference type="RefSeq" id="WP_381184775.1">
    <property type="nucleotide sequence ID" value="NZ_JBHSFK010000045.1"/>
</dbReference>
<accession>A0ABV9B6K6</accession>
<evidence type="ECO:0000313" key="2">
    <source>
        <dbReference type="Proteomes" id="UP001595839"/>
    </source>
</evidence>
<dbReference type="EMBL" id="JBHSFK010000045">
    <property type="protein sequence ID" value="MFC4506628.1"/>
    <property type="molecule type" value="Genomic_DNA"/>
</dbReference>
<name>A0ABV9B6K6_9ACTN</name>
<protein>
    <submittedName>
        <fullName evidence="1">Uncharacterized protein</fullName>
    </submittedName>
</protein>
<evidence type="ECO:0000313" key="1">
    <source>
        <dbReference type="EMBL" id="MFC4506628.1"/>
    </source>
</evidence>
<keyword evidence="2" id="KW-1185">Reference proteome</keyword>
<comment type="caution">
    <text evidence="1">The sequence shown here is derived from an EMBL/GenBank/DDBJ whole genome shotgun (WGS) entry which is preliminary data.</text>
</comment>
<gene>
    <name evidence="1" type="ORF">ACFPIH_45505</name>
</gene>
<sequence length="42" mass="4933">MCEFLAKLHHAPIVRQVSANDTAYTFSIRLSRPRWADWDDVD</sequence>
<proteinExistence type="predicted"/>
<dbReference type="Proteomes" id="UP001595839">
    <property type="component" value="Unassembled WGS sequence"/>
</dbReference>
<organism evidence="1 2">
    <name type="scientific">Streptomyces vulcanius</name>
    <dbReference type="NCBI Taxonomy" id="1441876"/>
    <lineage>
        <taxon>Bacteria</taxon>
        <taxon>Bacillati</taxon>
        <taxon>Actinomycetota</taxon>
        <taxon>Actinomycetes</taxon>
        <taxon>Kitasatosporales</taxon>
        <taxon>Streptomycetaceae</taxon>
        <taxon>Streptomyces</taxon>
    </lineage>
</organism>
<reference evidence="2" key="1">
    <citation type="journal article" date="2019" name="Int. J. Syst. Evol. Microbiol.">
        <title>The Global Catalogue of Microorganisms (GCM) 10K type strain sequencing project: providing services to taxonomists for standard genome sequencing and annotation.</title>
        <authorList>
            <consortium name="The Broad Institute Genomics Platform"/>
            <consortium name="The Broad Institute Genome Sequencing Center for Infectious Disease"/>
            <person name="Wu L."/>
            <person name="Ma J."/>
        </authorList>
    </citation>
    <scope>NUCLEOTIDE SEQUENCE [LARGE SCALE GENOMIC DNA]</scope>
    <source>
        <strain evidence="2">CGMCC 4.7177</strain>
    </source>
</reference>